<feature type="region of interest" description="Disordered" evidence="13">
    <location>
        <begin position="1"/>
        <end position="29"/>
    </location>
</feature>
<dbReference type="InterPro" id="IPR020624">
    <property type="entry name" value="Schiff_base-form_aldolases_CS"/>
</dbReference>
<dbReference type="PROSITE" id="PS50954">
    <property type="entry name" value="LEM"/>
    <property type="match status" value="1"/>
</dbReference>
<dbReference type="Gene3D" id="3.30.390.30">
    <property type="match status" value="1"/>
</dbReference>
<keyword evidence="11 12" id="KW-0676">Redox-active center</keyword>
<dbReference type="PRINTS" id="PR00411">
    <property type="entry name" value="PNDRDTASEI"/>
</dbReference>
<dbReference type="SMART" id="SM01130">
    <property type="entry name" value="DHDPS"/>
    <property type="match status" value="1"/>
</dbReference>
<evidence type="ECO:0000256" key="10">
    <source>
        <dbReference type="ARBA" id="ARBA00023270"/>
    </source>
</evidence>
<dbReference type="FunFam" id="3.50.50.60:FF:000012">
    <property type="entry name" value="Thioredoxin reductase 1, cytoplasmic"/>
    <property type="match status" value="1"/>
</dbReference>
<dbReference type="GO" id="GO:0045454">
    <property type="term" value="P:cell redox homeostasis"/>
    <property type="evidence" value="ECO:0007669"/>
    <property type="project" value="InterPro"/>
</dbReference>
<keyword evidence="5 12" id="KW-0274">FAD</keyword>
<protein>
    <submittedName>
        <fullName evidence="15">Thioredoxin reductase 2, mitochondrial</fullName>
    </submittedName>
</protein>
<dbReference type="InterPro" id="IPR012999">
    <property type="entry name" value="Pyr_OxRdtase_I_AS"/>
</dbReference>
<keyword evidence="8" id="KW-1015">Disulfide bond</keyword>
<evidence type="ECO:0000313" key="16">
    <source>
        <dbReference type="Proteomes" id="UP001174909"/>
    </source>
</evidence>
<dbReference type="NCBIfam" id="TIGR01438">
    <property type="entry name" value="TGR"/>
    <property type="match status" value="1"/>
</dbReference>
<evidence type="ECO:0000256" key="13">
    <source>
        <dbReference type="SAM" id="MobiDB-lite"/>
    </source>
</evidence>
<dbReference type="SUPFAM" id="SSF55424">
    <property type="entry name" value="FAD/NAD-linked reductases, dimerisation (C-terminal) domain"/>
    <property type="match status" value="1"/>
</dbReference>
<comment type="caution">
    <text evidence="15">The sequence shown here is derived from an EMBL/GenBank/DDBJ whole genome shotgun (WGS) entry which is preliminary data.</text>
</comment>
<dbReference type="PANTHER" id="PTHR42737">
    <property type="entry name" value="GLUTATHIONE REDUCTASE"/>
    <property type="match status" value="1"/>
</dbReference>
<dbReference type="InterPro" id="IPR046952">
    <property type="entry name" value="GSHR/TRXR-like"/>
</dbReference>
<sequence>NLSRLPCAMPPRGKRKSSGQESKKYEEEYEKCSCDELRQKLVELGENPGPIDASNKDMYVRLLVRKKIKLDTSEGAPSPKSTRFFSSSPDNSTLALSLPPSTSSSPPSLSRQPLRPSSSPLSYSLSGTAVAAKKGSSKPSGARAKPSNRAEVSRFAVNGLVAATFTPFTSTGDLNLGVIRPYADWLCESGVHSVFVNGTTGESLSLTVWERQCVLEAWLKESLGRLTVLAHVGCESIRDTCELAQHAERSGASAISVMPTTYFKPPSIDHLISYLSVVGEAAPGLPLFYYHIPSMTGVDFNMEDFLDQVGSRLPTLRGIKFTSPDLHQLGRCVVHSNGKYSILYGCDQQLLGALVLGCTSAVGSTYNYTGKLNNRMLAAVRRNDMETARVEQRRSQAVIRLLERYGGHAGVGKEFMRLLCELDFGPPRLPLLPLPPHQCAGNAPMLLGLRRAAISLRFLTRRQKLFITGAPVRAFDYDLLVIGGGSGGLACAKEGTTWGLGGTCVNVGCIPKKLFHQAGLLGHALKDASSYGWVLNESPEHSWTRLTSAVGDHIRSLNWGHRVQLKQKNVEYFNALGSFSDAHTVQLTTAGGEKVCVHAAGMVCTWKPALNRLQSFLTAENIVIAIGGRPWLPDMEYAITSDDLFFLQKPPGRTLVVGGSYIALECAGILASLGQPTSLMVRSVCLRAFDQDLVKLVMGSLEREGVRVMWGCEPQQVRRVEGGGEAGEEGAALNVSWFSRDMGETHQGEWDTVLFATGRRPATHSLALPLAGVAEDGEGKVVVDETDRTSAPNVYAIGDAAKGRWELTPVAIEAGKRLSRRLFAGSKELMDYETVPTTVFTPLELAAVGLTGEKAIAEYGEESVQLEKPASLQVYHAFYHPLEFYLPGREMGSCYVKLVCVGPDERVVGLHMTGPNAGEMMQGFAVAVKLGMTYAGLASTIGIHPTSAEEIVKLHITRASGEDPSVTAC</sequence>
<feature type="region of interest" description="Disordered" evidence="13">
    <location>
        <begin position="69"/>
        <end position="122"/>
    </location>
</feature>
<dbReference type="EMBL" id="CASHTH010002296">
    <property type="protein sequence ID" value="CAI8027699.1"/>
    <property type="molecule type" value="Genomic_DNA"/>
</dbReference>
<dbReference type="SUPFAM" id="SSF51569">
    <property type="entry name" value="Aldolase"/>
    <property type="match status" value="1"/>
</dbReference>
<evidence type="ECO:0000256" key="6">
    <source>
        <dbReference type="ARBA" id="ARBA00022857"/>
    </source>
</evidence>
<evidence type="ECO:0000256" key="11">
    <source>
        <dbReference type="ARBA" id="ARBA00023284"/>
    </source>
</evidence>
<evidence type="ECO:0000256" key="9">
    <source>
        <dbReference type="ARBA" id="ARBA00023239"/>
    </source>
</evidence>
<dbReference type="PRINTS" id="PR00368">
    <property type="entry name" value="FADPNR"/>
</dbReference>
<dbReference type="InterPro" id="IPR003887">
    <property type="entry name" value="LEM_dom"/>
</dbReference>
<evidence type="ECO:0000256" key="1">
    <source>
        <dbReference type="ARBA" id="ARBA00001974"/>
    </source>
</evidence>
<comment type="subunit">
    <text evidence="3">Homotetramer.</text>
</comment>
<dbReference type="PROSITE" id="PS00665">
    <property type="entry name" value="DHDPS_1"/>
    <property type="match status" value="1"/>
</dbReference>
<dbReference type="InterPro" id="IPR002220">
    <property type="entry name" value="DapA-like"/>
</dbReference>
<organism evidence="15 16">
    <name type="scientific">Geodia barretti</name>
    <name type="common">Barrett's horny sponge</name>
    <dbReference type="NCBI Taxonomy" id="519541"/>
    <lineage>
        <taxon>Eukaryota</taxon>
        <taxon>Metazoa</taxon>
        <taxon>Porifera</taxon>
        <taxon>Demospongiae</taxon>
        <taxon>Heteroscleromorpha</taxon>
        <taxon>Tetractinellida</taxon>
        <taxon>Astrophorina</taxon>
        <taxon>Geodiidae</taxon>
        <taxon>Geodia</taxon>
    </lineage>
</organism>
<dbReference type="GO" id="GO:0005739">
    <property type="term" value="C:mitochondrion"/>
    <property type="evidence" value="ECO:0007669"/>
    <property type="project" value="TreeGrafter"/>
</dbReference>
<keyword evidence="6" id="KW-0521">NADP</keyword>
<dbReference type="SUPFAM" id="SSF51905">
    <property type="entry name" value="FAD/NAD(P)-binding domain"/>
    <property type="match status" value="1"/>
</dbReference>
<comment type="cofactor">
    <cofactor evidence="1">
        <name>FAD</name>
        <dbReference type="ChEBI" id="CHEBI:57692"/>
    </cofactor>
</comment>
<dbReference type="SUPFAM" id="SSF63451">
    <property type="entry name" value="LEM domain"/>
    <property type="match status" value="1"/>
</dbReference>
<dbReference type="Gene3D" id="1.10.720.40">
    <property type="match status" value="1"/>
</dbReference>
<dbReference type="Gene3D" id="3.50.50.60">
    <property type="entry name" value="FAD/NAD(P)-binding domain"/>
    <property type="match status" value="2"/>
</dbReference>
<keyword evidence="9" id="KW-0456">Lyase</keyword>
<dbReference type="Gene3D" id="3.20.20.70">
    <property type="entry name" value="Aldolase class I"/>
    <property type="match status" value="1"/>
</dbReference>
<dbReference type="Proteomes" id="UP001174909">
    <property type="component" value="Unassembled WGS sequence"/>
</dbReference>
<evidence type="ECO:0000256" key="2">
    <source>
        <dbReference type="ARBA" id="ARBA00007532"/>
    </source>
</evidence>
<proteinExistence type="inferred from homology"/>
<feature type="compositionally biased region" description="Low complexity" evidence="13">
    <location>
        <begin position="92"/>
        <end position="122"/>
    </location>
</feature>
<dbReference type="GO" id="GO:0034599">
    <property type="term" value="P:cellular response to oxidative stress"/>
    <property type="evidence" value="ECO:0007669"/>
    <property type="project" value="TreeGrafter"/>
</dbReference>
<feature type="domain" description="LEM" evidence="14">
    <location>
        <begin position="26"/>
        <end position="70"/>
    </location>
</feature>
<dbReference type="GO" id="GO:0005829">
    <property type="term" value="C:cytosol"/>
    <property type="evidence" value="ECO:0007669"/>
    <property type="project" value="TreeGrafter"/>
</dbReference>
<reference evidence="15" key="1">
    <citation type="submission" date="2023-03" db="EMBL/GenBank/DDBJ databases">
        <authorList>
            <person name="Steffen K."/>
            <person name="Cardenas P."/>
        </authorList>
    </citation>
    <scope>NUCLEOTIDE SEQUENCE</scope>
</reference>
<evidence type="ECO:0000259" key="14">
    <source>
        <dbReference type="PROSITE" id="PS50954"/>
    </source>
</evidence>
<evidence type="ECO:0000256" key="7">
    <source>
        <dbReference type="ARBA" id="ARBA00023002"/>
    </source>
</evidence>
<feature type="non-terminal residue" evidence="15">
    <location>
        <position position="1"/>
    </location>
</feature>
<keyword evidence="10" id="KW-0704">Schiff base</keyword>
<accession>A0AA35WP78</accession>
<dbReference type="InterPro" id="IPR016156">
    <property type="entry name" value="FAD/NAD-linked_Rdtase_dimer_sf"/>
</dbReference>
<evidence type="ECO:0000256" key="12">
    <source>
        <dbReference type="RuleBase" id="RU003691"/>
    </source>
</evidence>
<comment type="similarity">
    <text evidence="2 12">Belongs to the class-I pyridine nucleotide-disulfide oxidoreductase family.</text>
</comment>
<dbReference type="InterPro" id="IPR036188">
    <property type="entry name" value="FAD/NAD-bd_sf"/>
</dbReference>
<dbReference type="InterPro" id="IPR004099">
    <property type="entry name" value="Pyr_nucl-diS_OxRdtase_dimer"/>
</dbReference>
<keyword evidence="4 12" id="KW-0285">Flavoprotein</keyword>
<keyword evidence="7 12" id="KW-0560">Oxidoreductase</keyword>
<dbReference type="GO" id="GO:0006749">
    <property type="term" value="P:glutathione metabolic process"/>
    <property type="evidence" value="ECO:0007669"/>
    <property type="project" value="TreeGrafter"/>
</dbReference>
<dbReference type="InterPro" id="IPR006338">
    <property type="entry name" value="Thioredoxin/glutathione_Rdtase"/>
</dbReference>
<dbReference type="GO" id="GO:0016829">
    <property type="term" value="F:lyase activity"/>
    <property type="evidence" value="ECO:0007669"/>
    <property type="project" value="UniProtKB-KW"/>
</dbReference>
<evidence type="ECO:0000256" key="3">
    <source>
        <dbReference type="ARBA" id="ARBA00011881"/>
    </source>
</evidence>
<dbReference type="CDD" id="cd12934">
    <property type="entry name" value="LEM"/>
    <property type="match status" value="1"/>
</dbReference>
<dbReference type="InterPro" id="IPR013785">
    <property type="entry name" value="Aldolase_TIM"/>
</dbReference>
<dbReference type="PANTHER" id="PTHR42737:SF7">
    <property type="entry name" value="THIOREDOXIN-DISULFIDE REDUCTASE"/>
    <property type="match status" value="1"/>
</dbReference>
<gene>
    <name evidence="15" type="ORF">GBAR_LOCUS15795</name>
</gene>
<dbReference type="GO" id="GO:0050660">
    <property type="term" value="F:flavin adenine dinucleotide binding"/>
    <property type="evidence" value="ECO:0007669"/>
    <property type="project" value="InterPro"/>
</dbReference>
<dbReference type="Pfam" id="PF07992">
    <property type="entry name" value="Pyr_redox_2"/>
    <property type="match status" value="1"/>
</dbReference>
<evidence type="ECO:0000256" key="4">
    <source>
        <dbReference type="ARBA" id="ARBA00022630"/>
    </source>
</evidence>
<evidence type="ECO:0000256" key="5">
    <source>
        <dbReference type="ARBA" id="ARBA00022827"/>
    </source>
</evidence>
<dbReference type="PROSITE" id="PS00076">
    <property type="entry name" value="PYRIDINE_REDOX_1"/>
    <property type="match status" value="1"/>
</dbReference>
<dbReference type="Pfam" id="PF00701">
    <property type="entry name" value="DHDPS"/>
    <property type="match status" value="1"/>
</dbReference>
<dbReference type="AlphaFoldDB" id="A0AA35WP78"/>
<dbReference type="GO" id="GO:0004362">
    <property type="term" value="F:glutathione-disulfide reductase (NADPH) activity"/>
    <property type="evidence" value="ECO:0007669"/>
    <property type="project" value="TreeGrafter"/>
</dbReference>
<feature type="compositionally biased region" description="Polar residues" evidence="13">
    <location>
        <begin position="79"/>
        <end position="91"/>
    </location>
</feature>
<dbReference type="InterPro" id="IPR023753">
    <property type="entry name" value="FAD/NAD-binding_dom"/>
</dbReference>
<dbReference type="Pfam" id="PF02852">
    <property type="entry name" value="Pyr_redox_dim"/>
    <property type="match status" value="1"/>
</dbReference>
<dbReference type="SMART" id="SM00540">
    <property type="entry name" value="LEM"/>
    <property type="match status" value="1"/>
</dbReference>
<name>A0AA35WP78_GEOBA</name>
<keyword evidence="16" id="KW-1185">Reference proteome</keyword>
<evidence type="ECO:0000256" key="8">
    <source>
        <dbReference type="ARBA" id="ARBA00023157"/>
    </source>
</evidence>
<dbReference type="GO" id="GO:0004791">
    <property type="term" value="F:thioredoxin-disulfide reductase (NADPH) activity"/>
    <property type="evidence" value="ECO:0007669"/>
    <property type="project" value="InterPro"/>
</dbReference>
<dbReference type="InterPro" id="IPR011015">
    <property type="entry name" value="LEM/LEM-like_dom_sf"/>
</dbReference>
<evidence type="ECO:0000313" key="15">
    <source>
        <dbReference type="EMBL" id="CAI8027699.1"/>
    </source>
</evidence>